<dbReference type="EMBL" id="NIRI02000056">
    <property type="protein sequence ID" value="KAG5443716.1"/>
    <property type="molecule type" value="Genomic_DNA"/>
</dbReference>
<dbReference type="OrthoDB" id="6249959at2759"/>
<feature type="domain" description="C2H2-type" evidence="12">
    <location>
        <begin position="186"/>
        <end position="209"/>
    </location>
</feature>
<feature type="domain" description="C2H2-type" evidence="12">
    <location>
        <begin position="345"/>
        <end position="372"/>
    </location>
</feature>
<dbReference type="GO" id="GO:0008270">
    <property type="term" value="F:zinc ion binding"/>
    <property type="evidence" value="ECO:0007669"/>
    <property type="project" value="UniProtKB-KW"/>
</dbReference>
<dbReference type="AlphaFoldDB" id="A0A8T1M4H2"/>
<dbReference type="InterPro" id="IPR013087">
    <property type="entry name" value="Znf_C2H2_type"/>
</dbReference>
<evidence type="ECO:0000313" key="14">
    <source>
        <dbReference type="Proteomes" id="UP000286415"/>
    </source>
</evidence>
<evidence type="ECO:0000313" key="13">
    <source>
        <dbReference type="EMBL" id="KAG5443716.1"/>
    </source>
</evidence>
<keyword evidence="14" id="KW-1185">Reference proteome</keyword>
<feature type="compositionally biased region" description="Polar residues" evidence="11">
    <location>
        <begin position="652"/>
        <end position="672"/>
    </location>
</feature>
<dbReference type="PANTHER" id="PTHR16515">
    <property type="entry name" value="PR DOMAIN ZINC FINGER PROTEIN"/>
    <property type="match status" value="1"/>
</dbReference>
<organism evidence="13 14">
    <name type="scientific">Clonorchis sinensis</name>
    <name type="common">Chinese liver fluke</name>
    <dbReference type="NCBI Taxonomy" id="79923"/>
    <lineage>
        <taxon>Eukaryota</taxon>
        <taxon>Metazoa</taxon>
        <taxon>Spiralia</taxon>
        <taxon>Lophotrochozoa</taxon>
        <taxon>Platyhelminthes</taxon>
        <taxon>Trematoda</taxon>
        <taxon>Digenea</taxon>
        <taxon>Opisthorchiida</taxon>
        <taxon>Opisthorchiata</taxon>
        <taxon>Opisthorchiidae</taxon>
        <taxon>Clonorchis</taxon>
    </lineage>
</organism>
<evidence type="ECO:0000256" key="4">
    <source>
        <dbReference type="ARBA" id="ARBA00022771"/>
    </source>
</evidence>
<dbReference type="InterPro" id="IPR036236">
    <property type="entry name" value="Znf_C2H2_sf"/>
</dbReference>
<dbReference type="PANTHER" id="PTHR16515:SF49">
    <property type="entry name" value="GASTRULA ZINC FINGER PROTEIN XLCGF49.1-LIKE-RELATED"/>
    <property type="match status" value="1"/>
</dbReference>
<keyword evidence="5" id="KW-0862">Zinc</keyword>
<feature type="domain" description="C2H2-type" evidence="12">
    <location>
        <begin position="126"/>
        <end position="153"/>
    </location>
</feature>
<feature type="region of interest" description="Disordered" evidence="11">
    <location>
        <begin position="652"/>
        <end position="684"/>
    </location>
</feature>
<dbReference type="GO" id="GO:0003677">
    <property type="term" value="F:DNA binding"/>
    <property type="evidence" value="ECO:0007669"/>
    <property type="project" value="UniProtKB-KW"/>
</dbReference>
<keyword evidence="4 10" id="KW-0863">Zinc-finger</keyword>
<keyword evidence="7" id="KW-0238">DNA-binding</keyword>
<feature type="region of interest" description="Disordered" evidence="11">
    <location>
        <begin position="1"/>
        <end position="64"/>
    </location>
</feature>
<evidence type="ECO:0000256" key="3">
    <source>
        <dbReference type="ARBA" id="ARBA00022737"/>
    </source>
</evidence>
<feature type="domain" description="C2H2-type" evidence="12">
    <location>
        <begin position="154"/>
        <end position="181"/>
    </location>
</feature>
<dbReference type="SMART" id="SM00355">
    <property type="entry name" value="ZnF_C2H2"/>
    <property type="match status" value="5"/>
</dbReference>
<dbReference type="InterPro" id="IPR050331">
    <property type="entry name" value="Zinc_finger"/>
</dbReference>
<dbReference type="FunFam" id="3.30.160.60:FF:000557">
    <property type="entry name" value="zinc finger and SCAN domain-containing protein 29"/>
    <property type="match status" value="1"/>
</dbReference>
<dbReference type="FunFam" id="3.30.160.60:FF:000325">
    <property type="entry name" value="ZFP90 zinc finger protein"/>
    <property type="match status" value="1"/>
</dbReference>
<dbReference type="PROSITE" id="PS00028">
    <property type="entry name" value="ZINC_FINGER_C2H2_1"/>
    <property type="match status" value="5"/>
</dbReference>
<sequence length="746" mass="80273">MALQSAQWFEPSPKARKLAQDEEMSTNLLDQEHSDFQTSTHSDSASVKSDPEAPSNDGGPMDYEFVDEPGNKLSISASPKRSYAGPAKRLLKDSVASMMTPTSASTISPTSSANKSGSDDKRIRKFVCRYCNKAFSLMNVLKVHERIHTGEKPYVCDICDKAFNQSGSLNRHKNTHMKRTSDNRSYSCHYCPRQFLHSSQLQDHETMEHGLPVSLKTSSPHQFDQPLNNMRDLRTRTTPQLQNTAGSSPMRLRNLSDSLNLVSEAATTSASTTPLGKLTSVANMFSKFESCPTSLLPLPAGLNLFHAVNKSSTMSNPEQHNKKTLQETELTNGAVTASAPSDGTFQCTLCPELFVSRADLETHFGQHILQQIGLPVGNLSMHYPYSNKVSQHMDHLSNTASSKTPMEEILLGVLQATGKFPFPSTTLASSVASSQNVPCTEVTSALDPFKTLSTAANSANLFPNTALAAALTSLSQLFMSAAVNGSSTPGNSGPVNNPTLLAEAISKSGILQSQKPNVPSQSLATMGSAAALLDTASFEQLLKSVAAFSATSFGSPATAYSNFRSTINQASSTRPIVKDSCSSDLEEQGMNLTATQGMRSLVDSTTPTNSTIAPPAFTSNSLMGSIPTHPFPWLINPNIVTTPSVTGPYSQSFINSTKESSGRESFQPTELNHSIDKRSPSNHGTVNLNGLPVSESQDNNATEGAALQSCIENSSIKSGLNTRQCDLCDKMFNCSSALRIHYRKHS</sequence>
<evidence type="ECO:0000259" key="12">
    <source>
        <dbReference type="PROSITE" id="PS50157"/>
    </source>
</evidence>
<gene>
    <name evidence="13" type="ORF">CSKR_202858</name>
</gene>
<keyword evidence="3" id="KW-0677">Repeat</keyword>
<name>A0A8T1M4H2_CLOSI</name>
<dbReference type="Gene3D" id="3.30.160.60">
    <property type="entry name" value="Classic Zinc Finger"/>
    <property type="match status" value="2"/>
</dbReference>
<feature type="non-terminal residue" evidence="13">
    <location>
        <position position="746"/>
    </location>
</feature>
<comment type="caution">
    <text evidence="13">The sequence shown here is derived from an EMBL/GenBank/DDBJ whole genome shotgun (WGS) entry which is preliminary data.</text>
</comment>
<feature type="domain" description="C2H2-type" evidence="12">
    <location>
        <begin position="723"/>
        <end position="746"/>
    </location>
</feature>
<evidence type="ECO:0000256" key="11">
    <source>
        <dbReference type="SAM" id="MobiDB-lite"/>
    </source>
</evidence>
<dbReference type="GO" id="GO:0005634">
    <property type="term" value="C:nucleus"/>
    <property type="evidence" value="ECO:0007669"/>
    <property type="project" value="UniProtKB-SubCell"/>
</dbReference>
<evidence type="ECO:0000256" key="8">
    <source>
        <dbReference type="ARBA" id="ARBA00023163"/>
    </source>
</evidence>
<dbReference type="Pfam" id="PF12874">
    <property type="entry name" value="zf-met"/>
    <property type="match status" value="1"/>
</dbReference>
<dbReference type="PROSITE" id="PS50157">
    <property type="entry name" value="ZINC_FINGER_C2H2_2"/>
    <property type="match status" value="5"/>
</dbReference>
<proteinExistence type="predicted"/>
<accession>A0A8T1M4H2</accession>
<evidence type="ECO:0000256" key="7">
    <source>
        <dbReference type="ARBA" id="ARBA00023125"/>
    </source>
</evidence>
<keyword evidence="2" id="KW-0479">Metal-binding</keyword>
<evidence type="ECO:0000256" key="2">
    <source>
        <dbReference type="ARBA" id="ARBA00022723"/>
    </source>
</evidence>
<evidence type="ECO:0000256" key="6">
    <source>
        <dbReference type="ARBA" id="ARBA00023015"/>
    </source>
</evidence>
<evidence type="ECO:0000256" key="10">
    <source>
        <dbReference type="PROSITE-ProRule" id="PRU00042"/>
    </source>
</evidence>
<feature type="compositionally biased region" description="Polar residues" evidence="11">
    <location>
        <begin position="36"/>
        <end position="47"/>
    </location>
</feature>
<keyword evidence="9" id="KW-0539">Nucleus</keyword>
<keyword evidence="6" id="KW-0805">Transcription regulation</keyword>
<keyword evidence="8" id="KW-0804">Transcription</keyword>
<dbReference type="SUPFAM" id="SSF57667">
    <property type="entry name" value="beta-beta-alpha zinc fingers"/>
    <property type="match status" value="2"/>
</dbReference>
<evidence type="ECO:0000256" key="5">
    <source>
        <dbReference type="ARBA" id="ARBA00022833"/>
    </source>
</evidence>
<reference evidence="13 14" key="1">
    <citation type="journal article" date="2018" name="Biotechnol. Adv.">
        <title>Improved genomic resources and new bioinformatic workflow for the carcinogenic parasite Clonorchis sinensis: Biotechnological implications.</title>
        <authorList>
            <person name="Wang D."/>
            <person name="Korhonen P.K."/>
            <person name="Gasser R.B."/>
            <person name="Young N.D."/>
        </authorList>
    </citation>
    <scope>NUCLEOTIDE SEQUENCE [LARGE SCALE GENOMIC DNA]</scope>
    <source>
        <strain evidence="13">Cs-k2</strain>
    </source>
</reference>
<dbReference type="Proteomes" id="UP000286415">
    <property type="component" value="Unassembled WGS sequence"/>
</dbReference>
<comment type="subcellular location">
    <subcellularLocation>
        <location evidence="1">Nucleus</location>
    </subcellularLocation>
</comment>
<dbReference type="Pfam" id="PF00096">
    <property type="entry name" value="zf-C2H2"/>
    <property type="match status" value="1"/>
</dbReference>
<reference evidence="13 14" key="2">
    <citation type="journal article" date="2021" name="Genomics">
        <title>High-quality reference genome for Clonorchis sinensis.</title>
        <authorList>
            <person name="Young N.D."/>
            <person name="Stroehlein A.J."/>
            <person name="Kinkar L."/>
            <person name="Wang T."/>
            <person name="Sohn W.M."/>
            <person name="Chang B.C.H."/>
            <person name="Kaur P."/>
            <person name="Weisz D."/>
            <person name="Dudchenko O."/>
            <person name="Aiden E.L."/>
            <person name="Korhonen P.K."/>
            <person name="Gasser R.B."/>
        </authorList>
    </citation>
    <scope>NUCLEOTIDE SEQUENCE [LARGE SCALE GENOMIC DNA]</scope>
    <source>
        <strain evidence="13">Cs-k2</strain>
    </source>
</reference>
<protein>
    <recommendedName>
        <fullName evidence="12">C2H2-type domain-containing protein</fullName>
    </recommendedName>
</protein>
<dbReference type="GO" id="GO:0010468">
    <property type="term" value="P:regulation of gene expression"/>
    <property type="evidence" value="ECO:0007669"/>
    <property type="project" value="TreeGrafter"/>
</dbReference>
<evidence type="ECO:0000256" key="9">
    <source>
        <dbReference type="ARBA" id="ARBA00023242"/>
    </source>
</evidence>
<evidence type="ECO:0000256" key="1">
    <source>
        <dbReference type="ARBA" id="ARBA00004123"/>
    </source>
</evidence>